<keyword evidence="3" id="KW-1185">Reference proteome</keyword>
<organism evidence="2 3">
    <name type="scientific">Rhizobium sullae</name>
    <name type="common">Rhizobium hedysari</name>
    <dbReference type="NCBI Taxonomy" id="50338"/>
    <lineage>
        <taxon>Bacteria</taxon>
        <taxon>Pseudomonadati</taxon>
        <taxon>Pseudomonadota</taxon>
        <taxon>Alphaproteobacteria</taxon>
        <taxon>Hyphomicrobiales</taxon>
        <taxon>Rhizobiaceae</taxon>
        <taxon>Rhizobium/Agrobacterium group</taxon>
        <taxon>Rhizobium</taxon>
    </lineage>
</organism>
<sequence>MKGIRSDALREEVHGRLTGRLRWPAIRSRSWQVSSASRFPAFVLLVAIAKFGRYIILAAATTGLT</sequence>
<feature type="transmembrane region" description="Helical" evidence="1">
    <location>
        <begin position="39"/>
        <end position="60"/>
    </location>
</feature>
<gene>
    <name evidence="2" type="ORF">N2599_22525</name>
</gene>
<keyword evidence="1" id="KW-1133">Transmembrane helix</keyword>
<keyword evidence="1" id="KW-0812">Transmembrane</keyword>
<geneLocation type="plasmid" evidence="2 3">
    <name>pWSM1592_1</name>
</geneLocation>
<name>A0ABY5XUS6_RHISU</name>
<evidence type="ECO:0000313" key="2">
    <source>
        <dbReference type="EMBL" id="UWU18067.1"/>
    </source>
</evidence>
<evidence type="ECO:0000313" key="3">
    <source>
        <dbReference type="Proteomes" id="UP001060123"/>
    </source>
</evidence>
<evidence type="ECO:0000256" key="1">
    <source>
        <dbReference type="SAM" id="Phobius"/>
    </source>
</evidence>
<keyword evidence="2" id="KW-0614">Plasmid</keyword>
<reference evidence="2" key="1">
    <citation type="submission" date="2022-09" db="EMBL/GenBank/DDBJ databases">
        <title>Australian commercial rhizobial inoculants.</title>
        <authorList>
            <person name="Kohlmeier M.G."/>
            <person name="O'Hara G.W."/>
            <person name="Colombi E."/>
            <person name="Ramsay J.P."/>
            <person name="Terpolilli J."/>
        </authorList>
    </citation>
    <scope>NUCLEOTIDE SEQUENCE</scope>
    <source>
        <strain evidence="2">WSM1592</strain>
        <plasmid evidence="2">pWSM1592_1</plasmid>
    </source>
</reference>
<dbReference type="Proteomes" id="UP001060123">
    <property type="component" value="Plasmid pWSM1592_1"/>
</dbReference>
<accession>A0ABY5XUS6</accession>
<keyword evidence="1" id="KW-0472">Membrane</keyword>
<dbReference type="RefSeq" id="WP_245209299.1">
    <property type="nucleotide sequence ID" value="NZ_CP104144.1"/>
</dbReference>
<dbReference type="EMBL" id="CP104144">
    <property type="protein sequence ID" value="UWU18067.1"/>
    <property type="molecule type" value="Genomic_DNA"/>
</dbReference>
<proteinExistence type="predicted"/>
<protein>
    <submittedName>
        <fullName evidence="2">Uncharacterized protein</fullName>
    </submittedName>
</protein>